<evidence type="ECO:0000313" key="2">
    <source>
        <dbReference type="Proteomes" id="UP000828048"/>
    </source>
</evidence>
<sequence length="319" mass="35580">MAIYYSQILLYSLFIYCFLFLKTEALTLNLTNIGSDQHQNFNITGFPDAYISSQGLQLTSDASNVSQGISGKATYIDPLHLWDNSTGNLTDFYTRFTFVIDSRGATEFADGIAFFLAPNGSNSTAGGAIGLPLTQDWSKPTSPFVAVEFGTYQNVAVDPLNISPVTHIGIDVNSVKSYVTAVWYCNITHGIENEAWIRHDSSSKNLSVVFTSSTNTTRVEDTIHLACGRRPTYYEGDKYETRRLVEWVWDLYWRGKLLEAADSKLGEDFNEEMKRLLVAGLWCAHPDSKLRPSIREAIQVLNFEAPSPCLPSAMPVAMY</sequence>
<name>A0ACB7YUH2_9ERIC</name>
<keyword evidence="2" id="KW-1185">Reference proteome</keyword>
<evidence type="ECO:0000313" key="1">
    <source>
        <dbReference type="EMBL" id="KAH7857133.1"/>
    </source>
</evidence>
<reference evidence="1 2" key="1">
    <citation type="journal article" date="2021" name="Hortic Res">
        <title>High-quality reference genome and annotation aids understanding of berry development for evergreen blueberry (Vaccinium darrowii).</title>
        <authorList>
            <person name="Yu J."/>
            <person name="Hulse-Kemp A.M."/>
            <person name="Babiker E."/>
            <person name="Staton M."/>
        </authorList>
    </citation>
    <scope>NUCLEOTIDE SEQUENCE [LARGE SCALE GENOMIC DNA]</scope>
    <source>
        <strain evidence="2">cv. NJ 8807/NJ 8810</strain>
        <tissue evidence="1">Young leaf</tissue>
    </source>
</reference>
<comment type="caution">
    <text evidence="1">The sequence shown here is derived from an EMBL/GenBank/DDBJ whole genome shotgun (WGS) entry which is preliminary data.</text>
</comment>
<accession>A0ACB7YUH2</accession>
<dbReference type="Proteomes" id="UP000828048">
    <property type="component" value="Chromosome 3"/>
</dbReference>
<proteinExistence type="predicted"/>
<protein>
    <submittedName>
        <fullName evidence="1">Uncharacterized protein</fullName>
    </submittedName>
</protein>
<organism evidence="1 2">
    <name type="scientific">Vaccinium darrowii</name>
    <dbReference type="NCBI Taxonomy" id="229202"/>
    <lineage>
        <taxon>Eukaryota</taxon>
        <taxon>Viridiplantae</taxon>
        <taxon>Streptophyta</taxon>
        <taxon>Embryophyta</taxon>
        <taxon>Tracheophyta</taxon>
        <taxon>Spermatophyta</taxon>
        <taxon>Magnoliopsida</taxon>
        <taxon>eudicotyledons</taxon>
        <taxon>Gunneridae</taxon>
        <taxon>Pentapetalae</taxon>
        <taxon>asterids</taxon>
        <taxon>Ericales</taxon>
        <taxon>Ericaceae</taxon>
        <taxon>Vaccinioideae</taxon>
        <taxon>Vaccinieae</taxon>
        <taxon>Vaccinium</taxon>
    </lineage>
</organism>
<dbReference type="EMBL" id="CM037153">
    <property type="protein sequence ID" value="KAH7857133.1"/>
    <property type="molecule type" value="Genomic_DNA"/>
</dbReference>
<gene>
    <name evidence="1" type="ORF">Vadar_009320</name>
</gene>